<protein>
    <submittedName>
        <fullName evidence="2">Uncharacterized protein</fullName>
    </submittedName>
</protein>
<gene>
    <name evidence="2" type="ORF">ABNG04_02115</name>
</gene>
<proteinExistence type="predicted"/>
<name>A0ABD5M0Z6_9EURY</name>
<dbReference type="Proteomes" id="UP001567572">
    <property type="component" value="Unassembled WGS sequence"/>
</dbReference>
<dbReference type="AlphaFoldDB" id="A0ABD5M0Z6"/>
<feature type="compositionally biased region" description="Basic and acidic residues" evidence="1">
    <location>
        <begin position="1"/>
        <end position="15"/>
    </location>
</feature>
<evidence type="ECO:0000313" key="2">
    <source>
        <dbReference type="EMBL" id="MEZ3162683.1"/>
    </source>
</evidence>
<dbReference type="EMBL" id="JBEDNY010000001">
    <property type="protein sequence ID" value="MEZ3162683.1"/>
    <property type="molecule type" value="Genomic_DNA"/>
</dbReference>
<feature type="region of interest" description="Disordered" evidence="1">
    <location>
        <begin position="1"/>
        <end position="69"/>
    </location>
</feature>
<sequence>MAEDRRDAPTDRLDALDEQAESSAARPIATRTRVPESPADPDAEAPDEPTGDRTAPVDDDPIYPRTRVP</sequence>
<comment type="caution">
    <text evidence="2">The sequence shown here is derived from an EMBL/GenBank/DDBJ whole genome shotgun (WGS) entry which is preliminary data.</text>
</comment>
<accession>A0ABD5M0Z6</accession>
<reference evidence="2 3" key="1">
    <citation type="submission" date="2024-06" db="EMBL/GenBank/DDBJ databases">
        <title>Halorubrum miltondacostae sp. nov., a potential PHA producer isolated from an inland solar saltern in Rio Maior, Portugal.</title>
        <authorList>
            <person name="Albuquerque L."/>
            <person name="Viver T."/>
            <person name="Barroso C."/>
            <person name="Claudino R."/>
            <person name="Galvan M."/>
            <person name="Simoes G."/>
            <person name="Lobo Da Cunha A."/>
            <person name="Egas C."/>
        </authorList>
    </citation>
    <scope>NUCLEOTIDE SEQUENCE [LARGE SCALE GENOMIC DNA]</scope>
    <source>
        <strain evidence="2 3">RMP-11</strain>
    </source>
</reference>
<evidence type="ECO:0000256" key="1">
    <source>
        <dbReference type="SAM" id="MobiDB-lite"/>
    </source>
</evidence>
<dbReference type="RefSeq" id="WP_371159621.1">
    <property type="nucleotide sequence ID" value="NZ_JBEDNX010000012.1"/>
</dbReference>
<keyword evidence="3" id="KW-1185">Reference proteome</keyword>
<feature type="compositionally biased region" description="Acidic residues" evidence="1">
    <location>
        <begin position="39"/>
        <end position="49"/>
    </location>
</feature>
<evidence type="ECO:0000313" key="3">
    <source>
        <dbReference type="Proteomes" id="UP001567572"/>
    </source>
</evidence>
<organism evidence="2 3">
    <name type="scientific">Halorubrum miltondacostae</name>
    <dbReference type="NCBI Taxonomy" id="3076378"/>
    <lineage>
        <taxon>Archaea</taxon>
        <taxon>Methanobacteriati</taxon>
        <taxon>Methanobacteriota</taxon>
        <taxon>Stenosarchaea group</taxon>
        <taxon>Halobacteria</taxon>
        <taxon>Halobacteriales</taxon>
        <taxon>Haloferacaceae</taxon>
        <taxon>Halorubrum</taxon>
    </lineage>
</organism>